<evidence type="ECO:0000313" key="4">
    <source>
        <dbReference type="Proteomes" id="UP000600865"/>
    </source>
</evidence>
<feature type="transmembrane region" description="Helical" evidence="1">
    <location>
        <begin position="36"/>
        <end position="56"/>
    </location>
</feature>
<dbReference type="EMBL" id="BMYV01000001">
    <property type="protein sequence ID" value="GGX65272.1"/>
    <property type="molecule type" value="Genomic_DNA"/>
</dbReference>
<organism evidence="3 4">
    <name type="scientific">Litorimonas cladophorae</name>
    <dbReference type="NCBI Taxonomy" id="1220491"/>
    <lineage>
        <taxon>Bacteria</taxon>
        <taxon>Pseudomonadati</taxon>
        <taxon>Pseudomonadota</taxon>
        <taxon>Alphaproteobacteria</taxon>
        <taxon>Maricaulales</taxon>
        <taxon>Robiginitomaculaceae</taxon>
    </lineage>
</organism>
<proteinExistence type="predicted"/>
<keyword evidence="1" id="KW-0472">Membrane</keyword>
<dbReference type="AlphaFoldDB" id="A0A918KLC4"/>
<gene>
    <name evidence="3" type="ORF">GCM10011309_14420</name>
</gene>
<evidence type="ECO:0000259" key="2">
    <source>
        <dbReference type="Pfam" id="PF07811"/>
    </source>
</evidence>
<evidence type="ECO:0000313" key="3">
    <source>
        <dbReference type="EMBL" id="GGX65272.1"/>
    </source>
</evidence>
<accession>A0A918KLC4</accession>
<feature type="domain" description="TadE-like" evidence="2">
    <location>
        <begin position="36"/>
        <end position="69"/>
    </location>
</feature>
<dbReference type="Pfam" id="PF07811">
    <property type="entry name" value="TadE"/>
    <property type="match status" value="1"/>
</dbReference>
<reference evidence="3 4" key="1">
    <citation type="journal article" date="2014" name="Int. J. Syst. Evol. Microbiol.">
        <title>Complete genome sequence of Corynebacterium casei LMG S-19264T (=DSM 44701T), isolated from a smear-ripened cheese.</title>
        <authorList>
            <consortium name="US DOE Joint Genome Institute (JGI-PGF)"/>
            <person name="Walter F."/>
            <person name="Albersmeier A."/>
            <person name="Kalinowski J."/>
            <person name="Ruckert C."/>
        </authorList>
    </citation>
    <scope>NUCLEOTIDE SEQUENCE [LARGE SCALE GENOMIC DNA]</scope>
    <source>
        <strain evidence="3 4">KCTC 23968</strain>
    </source>
</reference>
<dbReference type="RefSeq" id="WP_189583345.1">
    <property type="nucleotide sequence ID" value="NZ_BMYV01000001.1"/>
</dbReference>
<dbReference type="Proteomes" id="UP000600865">
    <property type="component" value="Unassembled WGS sequence"/>
</dbReference>
<sequence length="226" mass="24564">MINIQAPSLRTILSKTTGKNTRLRRLSRHYREDDRGIAAIEFAIIAPVMIGMYFGLAEIASAISMDRRISHSTNVVGDLSTQQPELRDGEIAEVLSAALRVMGVSDASSVSIDMESFIKPTAAGAPESRGRIRLNQSSGNLTAYDATTLDSKLLNEKSGVVVTRVSYEYTPLKLRYFNSDITLAETFLLKPRRSESVQFQDGMGSLVDCTATTYADVSCSVTASPG</sequence>
<name>A0A918KLC4_9PROT</name>
<keyword evidence="1" id="KW-0812">Transmembrane</keyword>
<evidence type="ECO:0000256" key="1">
    <source>
        <dbReference type="SAM" id="Phobius"/>
    </source>
</evidence>
<dbReference type="InterPro" id="IPR012495">
    <property type="entry name" value="TadE-like_dom"/>
</dbReference>
<keyword evidence="4" id="KW-1185">Reference proteome</keyword>
<comment type="caution">
    <text evidence="3">The sequence shown here is derived from an EMBL/GenBank/DDBJ whole genome shotgun (WGS) entry which is preliminary data.</text>
</comment>
<keyword evidence="1" id="KW-1133">Transmembrane helix</keyword>
<protein>
    <submittedName>
        <fullName evidence="3">Pilus biosynthesis protein TadE</fullName>
    </submittedName>
</protein>